<organism evidence="2 3">
    <name type="scientific">Platanthera zijinensis</name>
    <dbReference type="NCBI Taxonomy" id="2320716"/>
    <lineage>
        <taxon>Eukaryota</taxon>
        <taxon>Viridiplantae</taxon>
        <taxon>Streptophyta</taxon>
        <taxon>Embryophyta</taxon>
        <taxon>Tracheophyta</taxon>
        <taxon>Spermatophyta</taxon>
        <taxon>Magnoliopsida</taxon>
        <taxon>Liliopsida</taxon>
        <taxon>Asparagales</taxon>
        <taxon>Orchidaceae</taxon>
        <taxon>Orchidoideae</taxon>
        <taxon>Orchideae</taxon>
        <taxon>Orchidinae</taxon>
        <taxon>Platanthera</taxon>
    </lineage>
</organism>
<feature type="region of interest" description="Disordered" evidence="1">
    <location>
        <begin position="153"/>
        <end position="177"/>
    </location>
</feature>
<comment type="caution">
    <text evidence="2">The sequence shown here is derived from an EMBL/GenBank/DDBJ whole genome shotgun (WGS) entry which is preliminary data.</text>
</comment>
<reference evidence="2 3" key="1">
    <citation type="journal article" date="2022" name="Nat. Plants">
        <title>Genomes of leafy and leafless Platanthera orchids illuminate the evolution of mycoheterotrophy.</title>
        <authorList>
            <person name="Li M.H."/>
            <person name="Liu K.W."/>
            <person name="Li Z."/>
            <person name="Lu H.C."/>
            <person name="Ye Q.L."/>
            <person name="Zhang D."/>
            <person name="Wang J.Y."/>
            <person name="Li Y.F."/>
            <person name="Zhong Z.M."/>
            <person name="Liu X."/>
            <person name="Yu X."/>
            <person name="Liu D.K."/>
            <person name="Tu X.D."/>
            <person name="Liu B."/>
            <person name="Hao Y."/>
            <person name="Liao X.Y."/>
            <person name="Jiang Y.T."/>
            <person name="Sun W.H."/>
            <person name="Chen J."/>
            <person name="Chen Y.Q."/>
            <person name="Ai Y."/>
            <person name="Zhai J.W."/>
            <person name="Wu S.S."/>
            <person name="Zhou Z."/>
            <person name="Hsiao Y.Y."/>
            <person name="Wu W.L."/>
            <person name="Chen Y.Y."/>
            <person name="Lin Y.F."/>
            <person name="Hsu J.L."/>
            <person name="Li C.Y."/>
            <person name="Wang Z.W."/>
            <person name="Zhao X."/>
            <person name="Zhong W.Y."/>
            <person name="Ma X.K."/>
            <person name="Ma L."/>
            <person name="Huang J."/>
            <person name="Chen G.Z."/>
            <person name="Huang M.Z."/>
            <person name="Huang L."/>
            <person name="Peng D.H."/>
            <person name="Luo Y.B."/>
            <person name="Zou S.Q."/>
            <person name="Chen S.P."/>
            <person name="Lan S."/>
            <person name="Tsai W.C."/>
            <person name="Van de Peer Y."/>
            <person name="Liu Z.J."/>
        </authorList>
    </citation>
    <scope>NUCLEOTIDE SEQUENCE [LARGE SCALE GENOMIC DNA]</scope>
    <source>
        <strain evidence="2">Lor287</strain>
    </source>
</reference>
<dbReference type="Proteomes" id="UP001418222">
    <property type="component" value="Unassembled WGS sequence"/>
</dbReference>
<gene>
    <name evidence="2" type="ORF">KSP39_PZI009884</name>
</gene>
<dbReference type="EMBL" id="JBBWWQ010000008">
    <property type="protein sequence ID" value="KAK8941117.1"/>
    <property type="molecule type" value="Genomic_DNA"/>
</dbReference>
<evidence type="ECO:0000313" key="3">
    <source>
        <dbReference type="Proteomes" id="UP001418222"/>
    </source>
</evidence>
<sequence length="266" mass="29455">MKIWWSSRAGPPSAVAMPVLPRPTPVEVAGLRRNIKGLRGPRVAGAAPRCWIAWKRAKPASMRPKTTRSTGKTRTQAGEAHLIRPKAAQEHRISCQVTTLHRTRGLLQGCGGNVGLVITQAFSVSSIQHSRNYEKSPLAPDATLVFSGRPLTTRRSNRFRREGPAAPHSLQETQNAQHPDRRRCLDVLCCSLRKRMDEWKPAGGFFQGLPKDGISAKCFGPEVDPVVLSARFQVSRPESRLLLSFSNRFSSGFCHLIINLQLVHGF</sequence>
<feature type="region of interest" description="Disordered" evidence="1">
    <location>
        <begin position="58"/>
        <end position="78"/>
    </location>
</feature>
<proteinExistence type="predicted"/>
<protein>
    <submittedName>
        <fullName evidence="2">Uncharacterized protein</fullName>
    </submittedName>
</protein>
<dbReference type="AlphaFoldDB" id="A0AAP0G6S4"/>
<accession>A0AAP0G6S4</accession>
<feature type="compositionally biased region" description="Polar residues" evidence="1">
    <location>
        <begin position="67"/>
        <end position="76"/>
    </location>
</feature>
<keyword evidence="3" id="KW-1185">Reference proteome</keyword>
<evidence type="ECO:0000256" key="1">
    <source>
        <dbReference type="SAM" id="MobiDB-lite"/>
    </source>
</evidence>
<evidence type="ECO:0000313" key="2">
    <source>
        <dbReference type="EMBL" id="KAK8941117.1"/>
    </source>
</evidence>
<name>A0AAP0G6S4_9ASPA</name>